<dbReference type="PROSITE" id="PS00674">
    <property type="entry name" value="AAA"/>
    <property type="match status" value="1"/>
</dbReference>
<reference evidence="18 19" key="1">
    <citation type="journal article" date="2015" name="Nature">
        <title>rRNA introns, odd ribosomes, and small enigmatic genomes across a large radiation of phyla.</title>
        <authorList>
            <person name="Brown C.T."/>
            <person name="Hug L.A."/>
            <person name="Thomas B.C."/>
            <person name="Sharon I."/>
            <person name="Castelle C.J."/>
            <person name="Singh A."/>
            <person name="Wilkins M.J."/>
            <person name="Williams K.H."/>
            <person name="Banfield J.F."/>
        </authorList>
    </citation>
    <scope>NUCLEOTIDE SEQUENCE [LARGE SCALE GENOMIC DNA]</scope>
</reference>
<evidence type="ECO:0000256" key="7">
    <source>
        <dbReference type="ARBA" id="ARBA00022741"/>
    </source>
</evidence>
<dbReference type="Pfam" id="PF17862">
    <property type="entry name" value="AAA_lid_3"/>
    <property type="match status" value="1"/>
</dbReference>
<dbReference type="PANTHER" id="PTHR23076:SF97">
    <property type="entry name" value="ATP-DEPENDENT ZINC METALLOPROTEASE YME1L1"/>
    <property type="match status" value="1"/>
</dbReference>
<dbReference type="SMART" id="SM00382">
    <property type="entry name" value="AAA"/>
    <property type="match status" value="1"/>
</dbReference>
<feature type="binding site" evidence="15">
    <location>
        <position position="449"/>
    </location>
    <ligand>
        <name>Zn(2+)</name>
        <dbReference type="ChEBI" id="CHEBI:29105"/>
        <note>catalytic</note>
    </ligand>
</feature>
<keyword evidence="9 15" id="KW-0862">Zinc</keyword>
<protein>
    <recommendedName>
        <fullName evidence="15">ATP-dependent zinc metalloprotease FtsH</fullName>
        <ecNumber evidence="15">3.4.24.-</ecNumber>
    </recommendedName>
</protein>
<dbReference type="EMBL" id="LBSA01000004">
    <property type="protein sequence ID" value="KKQ10483.1"/>
    <property type="molecule type" value="Genomic_DNA"/>
</dbReference>
<dbReference type="InterPro" id="IPR005936">
    <property type="entry name" value="FtsH"/>
</dbReference>
<evidence type="ECO:0000256" key="5">
    <source>
        <dbReference type="ARBA" id="ARBA00022692"/>
    </source>
</evidence>
<evidence type="ECO:0000313" key="19">
    <source>
        <dbReference type="Proteomes" id="UP000034492"/>
    </source>
</evidence>
<keyword evidence="3 15" id="KW-1003">Cell membrane</keyword>
<evidence type="ECO:0000256" key="14">
    <source>
        <dbReference type="ARBA" id="ARBA00061570"/>
    </source>
</evidence>
<dbReference type="InterPro" id="IPR041569">
    <property type="entry name" value="AAA_lid_3"/>
</dbReference>
<evidence type="ECO:0000256" key="1">
    <source>
        <dbReference type="ARBA" id="ARBA00004370"/>
    </source>
</evidence>
<keyword evidence="7 15" id="KW-0547">Nucleotide-binding</keyword>
<dbReference type="GO" id="GO:0004222">
    <property type="term" value="F:metalloendopeptidase activity"/>
    <property type="evidence" value="ECO:0007669"/>
    <property type="project" value="InterPro"/>
</dbReference>
<keyword evidence="6 15" id="KW-0479">Metal-binding</keyword>
<evidence type="ECO:0000259" key="17">
    <source>
        <dbReference type="SMART" id="SM00382"/>
    </source>
</evidence>
<dbReference type="Proteomes" id="UP000034492">
    <property type="component" value="Unassembled WGS sequence"/>
</dbReference>
<dbReference type="FunFam" id="1.10.8.60:FF:000001">
    <property type="entry name" value="ATP-dependent zinc metalloprotease FtsH"/>
    <property type="match status" value="1"/>
</dbReference>
<dbReference type="GO" id="GO:0005524">
    <property type="term" value="F:ATP binding"/>
    <property type="evidence" value="ECO:0007669"/>
    <property type="project" value="UniProtKB-UniRule"/>
</dbReference>
<comment type="similarity">
    <text evidence="2 15">In the C-terminal section; belongs to the peptidase M41 family.</text>
</comment>
<comment type="similarity">
    <text evidence="16">Belongs to the AAA ATPase family.</text>
</comment>
<dbReference type="FunFam" id="3.40.50.300:FF:000001">
    <property type="entry name" value="ATP-dependent zinc metalloprotease FtsH"/>
    <property type="match status" value="1"/>
</dbReference>
<feature type="transmembrane region" description="Helical" evidence="15">
    <location>
        <begin position="136"/>
        <end position="157"/>
    </location>
</feature>
<dbReference type="GO" id="GO:0008270">
    <property type="term" value="F:zinc ion binding"/>
    <property type="evidence" value="ECO:0007669"/>
    <property type="project" value="UniProtKB-UniRule"/>
</dbReference>
<dbReference type="HAMAP" id="MF_01458">
    <property type="entry name" value="FtsH"/>
    <property type="match status" value="1"/>
</dbReference>
<evidence type="ECO:0000256" key="6">
    <source>
        <dbReference type="ARBA" id="ARBA00022723"/>
    </source>
</evidence>
<feature type="domain" description="AAA+ ATPase" evidence="17">
    <location>
        <begin position="220"/>
        <end position="359"/>
    </location>
</feature>
<evidence type="ECO:0000256" key="9">
    <source>
        <dbReference type="ARBA" id="ARBA00022833"/>
    </source>
</evidence>
<feature type="binding site" evidence="15">
    <location>
        <position position="453"/>
    </location>
    <ligand>
        <name>Zn(2+)</name>
        <dbReference type="ChEBI" id="CHEBI:29105"/>
        <note>catalytic</note>
    </ligand>
</feature>
<dbReference type="GO" id="GO:0030163">
    <property type="term" value="P:protein catabolic process"/>
    <property type="evidence" value="ECO:0007669"/>
    <property type="project" value="UniProtKB-UniRule"/>
</dbReference>
<comment type="caution">
    <text evidence="18">The sequence shown here is derived from an EMBL/GenBank/DDBJ whole genome shotgun (WGS) entry which is preliminary data.</text>
</comment>
<accession>A0A0G0EU76</accession>
<dbReference type="Gene3D" id="1.20.58.760">
    <property type="entry name" value="Peptidase M41"/>
    <property type="match status" value="1"/>
</dbReference>
<dbReference type="Pfam" id="PF06480">
    <property type="entry name" value="FtsH_ext"/>
    <property type="match status" value="1"/>
</dbReference>
<dbReference type="InterPro" id="IPR037219">
    <property type="entry name" value="Peptidase_M41-like"/>
</dbReference>
<name>A0A0G0EU76_9BACT</name>
<dbReference type="EC" id="3.4.24.-" evidence="15"/>
<feature type="transmembrane region" description="Helical" evidence="15">
    <location>
        <begin position="31"/>
        <end position="53"/>
    </location>
</feature>
<dbReference type="CDD" id="cd19501">
    <property type="entry name" value="RecA-like_FtsH"/>
    <property type="match status" value="1"/>
</dbReference>
<evidence type="ECO:0000256" key="4">
    <source>
        <dbReference type="ARBA" id="ARBA00022670"/>
    </source>
</evidence>
<evidence type="ECO:0000313" key="18">
    <source>
        <dbReference type="EMBL" id="KKQ10483.1"/>
    </source>
</evidence>
<evidence type="ECO:0000256" key="3">
    <source>
        <dbReference type="ARBA" id="ARBA00022475"/>
    </source>
</evidence>
<proteinExistence type="inferred from homology"/>
<feature type="active site" evidence="15">
    <location>
        <position position="450"/>
    </location>
</feature>
<dbReference type="InterPro" id="IPR003959">
    <property type="entry name" value="ATPase_AAA_core"/>
</dbReference>
<keyword evidence="5 15" id="KW-0812">Transmembrane</keyword>
<keyword evidence="11 15" id="KW-1133">Transmembrane helix</keyword>
<dbReference type="Pfam" id="PF01434">
    <property type="entry name" value="Peptidase_M41"/>
    <property type="match status" value="1"/>
</dbReference>
<keyword evidence="4 15" id="KW-0645">Protease</keyword>
<feature type="binding site" evidence="15">
    <location>
        <begin position="228"/>
        <end position="235"/>
    </location>
    <ligand>
        <name>ATP</name>
        <dbReference type="ChEBI" id="CHEBI:30616"/>
    </ligand>
</feature>
<dbReference type="SUPFAM" id="SSF52540">
    <property type="entry name" value="P-loop containing nucleoside triphosphate hydrolases"/>
    <property type="match status" value="1"/>
</dbReference>
<keyword evidence="10 15" id="KW-0067">ATP-binding</keyword>
<dbReference type="AlphaFoldDB" id="A0A0G0EU76"/>
<feature type="binding site" evidence="15">
    <location>
        <position position="525"/>
    </location>
    <ligand>
        <name>Zn(2+)</name>
        <dbReference type="ChEBI" id="CHEBI:29105"/>
        <note>catalytic</note>
    </ligand>
</feature>
<dbReference type="SUPFAM" id="SSF140990">
    <property type="entry name" value="FtsH protease domain-like"/>
    <property type="match status" value="1"/>
</dbReference>
<dbReference type="NCBIfam" id="TIGR01241">
    <property type="entry name" value="FtsH_fam"/>
    <property type="match status" value="1"/>
</dbReference>
<evidence type="ECO:0000256" key="15">
    <source>
        <dbReference type="HAMAP-Rule" id="MF_01458"/>
    </source>
</evidence>
<dbReference type="InterPro" id="IPR003593">
    <property type="entry name" value="AAA+_ATPase"/>
</dbReference>
<dbReference type="InterPro" id="IPR000642">
    <property type="entry name" value="Peptidase_M41"/>
</dbReference>
<dbReference type="Pfam" id="PF00004">
    <property type="entry name" value="AAA"/>
    <property type="match status" value="1"/>
</dbReference>
<dbReference type="Gene3D" id="3.40.50.300">
    <property type="entry name" value="P-loop containing nucleotide triphosphate hydrolases"/>
    <property type="match status" value="1"/>
</dbReference>
<dbReference type="InterPro" id="IPR011546">
    <property type="entry name" value="Pept_M41_FtsH_extracell"/>
</dbReference>
<keyword evidence="13 15" id="KW-0472">Membrane</keyword>
<dbReference type="InterPro" id="IPR027417">
    <property type="entry name" value="P-loop_NTPase"/>
</dbReference>
<dbReference type="Gene3D" id="1.10.8.60">
    <property type="match status" value="1"/>
</dbReference>
<dbReference type="PANTHER" id="PTHR23076">
    <property type="entry name" value="METALLOPROTEASE M41 FTSH"/>
    <property type="match status" value="1"/>
</dbReference>
<sequence>MANSNAKFKLPIKAKNPFSSQKGKNGAPNKFIGFLRGIAVYVLITLAALVFFAGLSGGTKTGDQIPLSQAVQDVKDQKVQKLDLEGDKVSVNYKDGKVASTRKEPGESIYQVLKNSDVDPKTVNIEIKDMSWQQGWFALLGTLLPVLVMVILFFFIFRQAKDAGQGIFSFGQSRAKLYSKDAPQVKFTDVAGVDEAKQELSEVVDFLKNPGKYKEIGARTPKGVLLVGPPGTGKTLLSRSVAGEAGVPFFSIAGSEFMEMLVGVGAARVRDMFATAKKNAPSIIFIDEIESIGRMRGQGFSGGHDEREQTLNQILVEMDGFAPNESVIVIGATNRPDLLDPALVRPGRFDRRVVIGMPDLFERKAIIGLHMKGKPFTKDVDVERIARRTVGFSGADLANMLNEAAILAAREAKKEIDNKDLEEAATKVKLGPQRKRMQSERDRSLAAYHEAGHAIVGHNLPNVDPVHRITIVSRGMSGGHTMFPPTEDRSNETKSRLLEQISTALGGRAAEELVFTDVSTGAANDLEVATSIARDMVMEYGMSSIGPINIKPRSMFGMYRGGEEGTDISESMQSKIDAEVKKIIDTGYAQAKVILKKNRHNLDKVAKALLDIETLDTDEFESIVGKKRGSVPRSTQTPILA</sequence>
<evidence type="ECO:0000256" key="12">
    <source>
        <dbReference type="ARBA" id="ARBA00023049"/>
    </source>
</evidence>
<dbReference type="GO" id="GO:0006508">
    <property type="term" value="P:proteolysis"/>
    <property type="evidence" value="ECO:0007669"/>
    <property type="project" value="UniProtKB-KW"/>
</dbReference>
<dbReference type="InterPro" id="IPR003960">
    <property type="entry name" value="ATPase_AAA_CS"/>
</dbReference>
<dbReference type="GO" id="GO:0016887">
    <property type="term" value="F:ATP hydrolysis activity"/>
    <property type="evidence" value="ECO:0007669"/>
    <property type="project" value="UniProtKB-UniRule"/>
</dbReference>
<comment type="cofactor">
    <cofactor evidence="15">
        <name>Zn(2+)</name>
        <dbReference type="ChEBI" id="CHEBI:29105"/>
    </cofactor>
    <text evidence="15">Binds 1 zinc ion per subunit.</text>
</comment>
<comment type="subunit">
    <text evidence="15">Homohexamer.</text>
</comment>
<dbReference type="GO" id="GO:0004176">
    <property type="term" value="F:ATP-dependent peptidase activity"/>
    <property type="evidence" value="ECO:0007669"/>
    <property type="project" value="InterPro"/>
</dbReference>
<gene>
    <name evidence="15" type="primary">ftsH</name>
    <name evidence="18" type="ORF">US19_C0004G0031</name>
</gene>
<evidence type="ECO:0000256" key="11">
    <source>
        <dbReference type="ARBA" id="ARBA00022989"/>
    </source>
</evidence>
<evidence type="ECO:0000256" key="10">
    <source>
        <dbReference type="ARBA" id="ARBA00022840"/>
    </source>
</evidence>
<dbReference type="FunFam" id="1.20.58.760:FF:000001">
    <property type="entry name" value="ATP-dependent zinc metalloprotease FtsH"/>
    <property type="match status" value="1"/>
</dbReference>
<comment type="function">
    <text evidence="15">Acts as a processive, ATP-dependent zinc metallopeptidase for both cytoplasmic and membrane proteins. Plays a role in the quality control of integral membrane proteins.</text>
</comment>
<comment type="similarity">
    <text evidence="14 15">In the central section; belongs to the AAA ATPase family.</text>
</comment>
<keyword evidence="12 15" id="KW-0482">Metalloprotease</keyword>
<evidence type="ECO:0000256" key="8">
    <source>
        <dbReference type="ARBA" id="ARBA00022801"/>
    </source>
</evidence>
<dbReference type="PATRIC" id="fig|1618426.3.peg.216"/>
<comment type="subcellular location">
    <subcellularLocation>
        <location evidence="15">Cell membrane</location>
        <topology evidence="15">Multi-pass membrane protein</topology>
        <orientation evidence="15">Cytoplasmic side</orientation>
    </subcellularLocation>
    <subcellularLocation>
        <location evidence="1">Membrane</location>
    </subcellularLocation>
</comment>
<organism evidence="18 19">
    <name type="scientific">Candidatus Daviesbacteria bacterium GW2011_GWB1_36_5</name>
    <dbReference type="NCBI Taxonomy" id="1618426"/>
    <lineage>
        <taxon>Bacteria</taxon>
        <taxon>Candidatus Daviesiibacteriota</taxon>
    </lineage>
</organism>
<evidence type="ECO:0000256" key="13">
    <source>
        <dbReference type="ARBA" id="ARBA00023136"/>
    </source>
</evidence>
<evidence type="ECO:0000256" key="2">
    <source>
        <dbReference type="ARBA" id="ARBA00010044"/>
    </source>
</evidence>
<keyword evidence="8 15" id="KW-0378">Hydrolase</keyword>
<dbReference type="GO" id="GO:0005886">
    <property type="term" value="C:plasma membrane"/>
    <property type="evidence" value="ECO:0007669"/>
    <property type="project" value="UniProtKB-SubCell"/>
</dbReference>
<evidence type="ECO:0000256" key="16">
    <source>
        <dbReference type="RuleBase" id="RU003651"/>
    </source>
</evidence>